<keyword evidence="3" id="KW-0328">Glycosyltransferase</keyword>
<comment type="subcellular location">
    <subcellularLocation>
        <location evidence="1">Cell membrane</location>
    </subcellularLocation>
</comment>
<dbReference type="PANTHER" id="PTHR43646:SF2">
    <property type="entry name" value="GLYCOSYLTRANSFERASE 2-LIKE DOMAIN-CONTAINING PROTEIN"/>
    <property type="match status" value="1"/>
</dbReference>
<keyword evidence="7" id="KW-1185">Reference proteome</keyword>
<accession>A0A1P8Q302</accession>
<dbReference type="SUPFAM" id="SSF53448">
    <property type="entry name" value="Nucleotide-diphospho-sugar transferases"/>
    <property type="match status" value="1"/>
</dbReference>
<dbReference type="Proteomes" id="UP000187499">
    <property type="component" value="Chromosome"/>
</dbReference>
<dbReference type="EMBL" id="CP019323">
    <property type="protein sequence ID" value="APX72179.1"/>
    <property type="molecule type" value="Genomic_DNA"/>
</dbReference>
<dbReference type="STRING" id="1847728.BTM29_06240"/>
<organism evidence="6 7">
    <name type="scientific">Companilactobacillus allii</name>
    <dbReference type="NCBI Taxonomy" id="1847728"/>
    <lineage>
        <taxon>Bacteria</taxon>
        <taxon>Bacillati</taxon>
        <taxon>Bacillota</taxon>
        <taxon>Bacilli</taxon>
        <taxon>Lactobacillales</taxon>
        <taxon>Lactobacillaceae</taxon>
        <taxon>Companilactobacillus</taxon>
    </lineage>
</organism>
<name>A0A1P8Q302_9LACO</name>
<dbReference type="KEGG" id="lalw:BTM29_06240"/>
<dbReference type="Gene3D" id="3.90.550.10">
    <property type="entry name" value="Spore Coat Polysaccharide Biosynthesis Protein SpsA, Chain A"/>
    <property type="match status" value="1"/>
</dbReference>
<evidence type="ECO:0000256" key="2">
    <source>
        <dbReference type="ARBA" id="ARBA00022475"/>
    </source>
</evidence>
<evidence type="ECO:0008006" key="8">
    <source>
        <dbReference type="Google" id="ProtNLM"/>
    </source>
</evidence>
<proteinExistence type="predicted"/>
<dbReference type="GO" id="GO:0005886">
    <property type="term" value="C:plasma membrane"/>
    <property type="evidence" value="ECO:0007669"/>
    <property type="project" value="UniProtKB-SubCell"/>
</dbReference>
<evidence type="ECO:0000313" key="6">
    <source>
        <dbReference type="EMBL" id="APX72179.1"/>
    </source>
</evidence>
<evidence type="ECO:0000256" key="3">
    <source>
        <dbReference type="ARBA" id="ARBA00022676"/>
    </source>
</evidence>
<dbReference type="GO" id="GO:0016757">
    <property type="term" value="F:glycosyltransferase activity"/>
    <property type="evidence" value="ECO:0007669"/>
    <property type="project" value="UniProtKB-KW"/>
</dbReference>
<dbReference type="OrthoDB" id="2902148at2"/>
<gene>
    <name evidence="6" type="ORF">BTM29_06240</name>
</gene>
<sequence>MWLTIIIPIYHDDAALKHLIKRLSSWDLSGIDVLIIDGENRDRPDFLPKFVKYLNSVPNRGKQLHLGGSVARTNKLLFLHADSKFSTAPISLLKSTKVNVGFFTLRFDDNSTFFSILAFMSNLRAKKFKLIFGDQGFFVTKSLYSKVGGFPEQPLMEDWELSKRLSKVESEFVEFPISIYTSSRKYINEGKVRTFFKMQLIKILYKSGMKPSALSKVYYRRR</sequence>
<evidence type="ECO:0000256" key="5">
    <source>
        <dbReference type="ARBA" id="ARBA00023136"/>
    </source>
</evidence>
<dbReference type="AlphaFoldDB" id="A0A1P8Q302"/>
<keyword evidence="5" id="KW-0472">Membrane</keyword>
<evidence type="ECO:0000256" key="4">
    <source>
        <dbReference type="ARBA" id="ARBA00022679"/>
    </source>
</evidence>
<evidence type="ECO:0000256" key="1">
    <source>
        <dbReference type="ARBA" id="ARBA00004236"/>
    </source>
</evidence>
<dbReference type="RefSeq" id="WP_076614755.1">
    <property type="nucleotide sequence ID" value="NZ_CP019323.1"/>
</dbReference>
<dbReference type="NCBIfam" id="TIGR04283">
    <property type="entry name" value="glyco_like_mftF"/>
    <property type="match status" value="1"/>
</dbReference>
<dbReference type="PANTHER" id="PTHR43646">
    <property type="entry name" value="GLYCOSYLTRANSFERASE"/>
    <property type="match status" value="1"/>
</dbReference>
<protein>
    <recommendedName>
        <fullName evidence="8">Glycosyltransferase 2-like domain-containing protein</fullName>
    </recommendedName>
</protein>
<dbReference type="InterPro" id="IPR029044">
    <property type="entry name" value="Nucleotide-diphossugar_trans"/>
</dbReference>
<reference evidence="7" key="1">
    <citation type="submission" date="2016-12" db="EMBL/GenBank/DDBJ databases">
        <authorList>
            <person name="Jung M.Y."/>
            <person name="Lee S.H."/>
        </authorList>
    </citation>
    <scope>NUCLEOTIDE SEQUENCE [LARGE SCALE GENOMIC DNA]</scope>
    <source>
        <strain evidence="7">WiKim39</strain>
    </source>
</reference>
<evidence type="ECO:0000313" key="7">
    <source>
        <dbReference type="Proteomes" id="UP000187499"/>
    </source>
</evidence>
<keyword evidence="4" id="KW-0808">Transferase</keyword>
<dbReference type="InterPro" id="IPR026461">
    <property type="entry name" value="Trfase_2_rSAM/seldom_assoc"/>
</dbReference>
<keyword evidence="2" id="KW-1003">Cell membrane</keyword>